<reference evidence="2" key="1">
    <citation type="journal article" date="2020" name="Stud. Mycol.">
        <title>101 Dothideomycetes genomes: a test case for predicting lifestyles and emergence of pathogens.</title>
        <authorList>
            <person name="Haridas S."/>
            <person name="Albert R."/>
            <person name="Binder M."/>
            <person name="Bloem J."/>
            <person name="Labutti K."/>
            <person name="Salamov A."/>
            <person name="Andreopoulos B."/>
            <person name="Baker S."/>
            <person name="Barry K."/>
            <person name="Bills G."/>
            <person name="Bluhm B."/>
            <person name="Cannon C."/>
            <person name="Castanera R."/>
            <person name="Culley D."/>
            <person name="Daum C."/>
            <person name="Ezra D."/>
            <person name="Gonzalez J."/>
            <person name="Henrissat B."/>
            <person name="Kuo A."/>
            <person name="Liang C."/>
            <person name="Lipzen A."/>
            <person name="Lutzoni F."/>
            <person name="Magnuson J."/>
            <person name="Mondo S."/>
            <person name="Nolan M."/>
            <person name="Ohm R."/>
            <person name="Pangilinan J."/>
            <person name="Park H.-J."/>
            <person name="Ramirez L."/>
            <person name="Alfaro M."/>
            <person name="Sun H."/>
            <person name="Tritt A."/>
            <person name="Yoshinaga Y."/>
            <person name="Zwiers L.-H."/>
            <person name="Turgeon B."/>
            <person name="Goodwin S."/>
            <person name="Spatafora J."/>
            <person name="Crous P."/>
            <person name="Grigoriev I."/>
        </authorList>
    </citation>
    <scope>NUCLEOTIDE SEQUENCE</scope>
    <source>
        <strain evidence="2">CBS 122367</strain>
    </source>
</reference>
<evidence type="ECO:0000313" key="2">
    <source>
        <dbReference type="EMBL" id="KAF2685407.1"/>
    </source>
</evidence>
<proteinExistence type="predicted"/>
<organism evidence="2 3">
    <name type="scientific">Lentithecium fluviatile CBS 122367</name>
    <dbReference type="NCBI Taxonomy" id="1168545"/>
    <lineage>
        <taxon>Eukaryota</taxon>
        <taxon>Fungi</taxon>
        <taxon>Dikarya</taxon>
        <taxon>Ascomycota</taxon>
        <taxon>Pezizomycotina</taxon>
        <taxon>Dothideomycetes</taxon>
        <taxon>Pleosporomycetidae</taxon>
        <taxon>Pleosporales</taxon>
        <taxon>Massarineae</taxon>
        <taxon>Lentitheciaceae</taxon>
        <taxon>Lentithecium</taxon>
    </lineage>
</organism>
<feature type="signal peptide" evidence="1">
    <location>
        <begin position="1"/>
        <end position="19"/>
    </location>
</feature>
<dbReference type="OrthoDB" id="5403445at2759"/>
<feature type="chain" id="PRO_5026306316" description="4Fe-4S ferredoxin-type domain-containing protein" evidence="1">
    <location>
        <begin position="20"/>
        <end position="187"/>
    </location>
</feature>
<sequence length="187" mass="19510">MKQSILAIFAVAFAAPAFAQIRPPVPGTGSCPESCIPITTPAGALLVCCGGETGCVDCAPECVASCPDGKYGGCTDLGGSVEETCSKGCSTFCDSDDYTICSIGGQSIEPAPAGCMTTTVSPPQLANARDPVRRWATLQDTRSQTERRAQAKVGVVQVRLELISLNVIEDQLSRCFRATQPECSILV</sequence>
<dbReference type="AlphaFoldDB" id="A0A6G1J4F9"/>
<dbReference type="EMBL" id="MU005579">
    <property type="protein sequence ID" value="KAF2685407.1"/>
    <property type="molecule type" value="Genomic_DNA"/>
</dbReference>
<accession>A0A6G1J4F9</accession>
<keyword evidence="1" id="KW-0732">Signal</keyword>
<dbReference type="Proteomes" id="UP000799291">
    <property type="component" value="Unassembled WGS sequence"/>
</dbReference>
<keyword evidence="3" id="KW-1185">Reference proteome</keyword>
<evidence type="ECO:0000313" key="3">
    <source>
        <dbReference type="Proteomes" id="UP000799291"/>
    </source>
</evidence>
<evidence type="ECO:0000256" key="1">
    <source>
        <dbReference type="SAM" id="SignalP"/>
    </source>
</evidence>
<protein>
    <recommendedName>
        <fullName evidence="4">4Fe-4S ferredoxin-type domain-containing protein</fullName>
    </recommendedName>
</protein>
<gene>
    <name evidence="2" type="ORF">K458DRAFT_388287</name>
</gene>
<evidence type="ECO:0008006" key="4">
    <source>
        <dbReference type="Google" id="ProtNLM"/>
    </source>
</evidence>
<name>A0A6G1J4F9_9PLEO</name>